<dbReference type="PROSITE" id="PS00086">
    <property type="entry name" value="CYTOCHROME_P450"/>
    <property type="match status" value="1"/>
</dbReference>
<dbReference type="Pfam" id="PF00067">
    <property type="entry name" value="p450"/>
    <property type="match status" value="1"/>
</dbReference>
<dbReference type="GO" id="GO:0016705">
    <property type="term" value="F:oxidoreductase activity, acting on paired donors, with incorporation or reduction of molecular oxygen"/>
    <property type="evidence" value="ECO:0007669"/>
    <property type="project" value="InterPro"/>
</dbReference>
<evidence type="ECO:0000313" key="8">
    <source>
        <dbReference type="EMBL" id="KAK0612114.1"/>
    </source>
</evidence>
<dbReference type="GO" id="GO:0005506">
    <property type="term" value="F:iron ion binding"/>
    <property type="evidence" value="ECO:0007669"/>
    <property type="project" value="InterPro"/>
</dbReference>
<comment type="caution">
    <text evidence="8">The sequence shown here is derived from an EMBL/GenBank/DDBJ whole genome shotgun (WGS) entry which is preliminary data.</text>
</comment>
<keyword evidence="4 7" id="KW-0560">Oxidoreductase</keyword>
<dbReference type="InterPro" id="IPR017972">
    <property type="entry name" value="Cyt_P450_CS"/>
</dbReference>
<dbReference type="GO" id="GO:0004497">
    <property type="term" value="F:monooxygenase activity"/>
    <property type="evidence" value="ECO:0007669"/>
    <property type="project" value="UniProtKB-KW"/>
</dbReference>
<evidence type="ECO:0000313" key="9">
    <source>
        <dbReference type="Proteomes" id="UP001175000"/>
    </source>
</evidence>
<dbReference type="FunFam" id="1.10.630.10:FF:000018">
    <property type="entry name" value="Cytochrome P450 monooxygenase"/>
    <property type="match status" value="1"/>
</dbReference>
<evidence type="ECO:0000256" key="4">
    <source>
        <dbReference type="ARBA" id="ARBA00023002"/>
    </source>
</evidence>
<comment type="similarity">
    <text evidence="1 7">Belongs to the cytochrome P450 family.</text>
</comment>
<evidence type="ECO:0000256" key="1">
    <source>
        <dbReference type="ARBA" id="ARBA00010617"/>
    </source>
</evidence>
<sequence length="402" mass="45010">MGTAEVPHFPFSRASGMEPPAEFAELRAKCPVSKVKLYDDSTAWLMTKHKDLCQVATDQRLSKERNRPGFPEYSEGGRLAAKARPTFVDMDAPEHMRHRGMVESFFTPEHVQTLLPYIQKTADDLLAKMKTKDLSKGPVDLVENFALPLPSYIIYTMLGVPFDDLEFLTNQTAVRSNGSSTAREASAANQQLLDYMAELTDKRTKEPKDDIISELVVEHVKLGHLEKEEATQMAFLLLVAGNATMVNMIALGVVTLLQHPNQLAEFKADPKKWSAPFVDELCRYHTASAMAIRRVAKVDVEIGGQHIKAGEGIIASNMSANRDEEVFENPDKFDMHRKQHMEDALGFGFGEHRCIAEHLAKAEMRVAFETLFSKLPNLAIGGKVEYSELHRDVGIQKLPVTW</sequence>
<keyword evidence="2 7" id="KW-0349">Heme</keyword>
<dbReference type="InterPro" id="IPR036396">
    <property type="entry name" value="Cyt_P450_sf"/>
</dbReference>
<keyword evidence="9" id="KW-1185">Reference proteome</keyword>
<dbReference type="AlphaFoldDB" id="A0AA39W4P6"/>
<evidence type="ECO:0000256" key="7">
    <source>
        <dbReference type="RuleBase" id="RU000461"/>
    </source>
</evidence>
<dbReference type="GO" id="GO:0020037">
    <property type="term" value="F:heme binding"/>
    <property type="evidence" value="ECO:0007669"/>
    <property type="project" value="InterPro"/>
</dbReference>
<evidence type="ECO:0000256" key="3">
    <source>
        <dbReference type="ARBA" id="ARBA00022723"/>
    </source>
</evidence>
<keyword evidence="3 7" id="KW-0479">Metal-binding</keyword>
<proteinExistence type="inferred from homology"/>
<protein>
    <submittedName>
        <fullName evidence="8">Cytochrome P450</fullName>
    </submittedName>
</protein>
<accession>A0AA39W4P6</accession>
<dbReference type="PANTHER" id="PTHR46696:SF6">
    <property type="entry name" value="P450, PUTATIVE (EUROFUNG)-RELATED"/>
    <property type="match status" value="1"/>
</dbReference>
<dbReference type="SUPFAM" id="SSF48264">
    <property type="entry name" value="Cytochrome P450"/>
    <property type="match status" value="1"/>
</dbReference>
<dbReference type="Proteomes" id="UP001175000">
    <property type="component" value="Unassembled WGS sequence"/>
</dbReference>
<dbReference type="PANTHER" id="PTHR46696">
    <property type="entry name" value="P450, PUTATIVE (EUROFUNG)-RELATED"/>
    <property type="match status" value="1"/>
</dbReference>
<organism evidence="8 9">
    <name type="scientific">Immersiella caudata</name>
    <dbReference type="NCBI Taxonomy" id="314043"/>
    <lineage>
        <taxon>Eukaryota</taxon>
        <taxon>Fungi</taxon>
        <taxon>Dikarya</taxon>
        <taxon>Ascomycota</taxon>
        <taxon>Pezizomycotina</taxon>
        <taxon>Sordariomycetes</taxon>
        <taxon>Sordariomycetidae</taxon>
        <taxon>Sordariales</taxon>
        <taxon>Lasiosphaeriaceae</taxon>
        <taxon>Immersiella</taxon>
    </lineage>
</organism>
<dbReference type="CDD" id="cd11030">
    <property type="entry name" value="CYP105-like"/>
    <property type="match status" value="1"/>
</dbReference>
<evidence type="ECO:0000256" key="5">
    <source>
        <dbReference type="ARBA" id="ARBA00023004"/>
    </source>
</evidence>
<dbReference type="PRINTS" id="PR00359">
    <property type="entry name" value="BP450"/>
</dbReference>
<gene>
    <name evidence="8" type="ORF">B0T14DRAFT_489442</name>
</gene>
<name>A0AA39W4P6_9PEZI</name>
<keyword evidence="6 7" id="KW-0503">Monooxygenase</keyword>
<dbReference type="InterPro" id="IPR001128">
    <property type="entry name" value="Cyt_P450"/>
</dbReference>
<evidence type="ECO:0000256" key="2">
    <source>
        <dbReference type="ARBA" id="ARBA00022617"/>
    </source>
</evidence>
<keyword evidence="5 7" id="KW-0408">Iron</keyword>
<dbReference type="InterPro" id="IPR002397">
    <property type="entry name" value="Cyt_P450_B"/>
</dbReference>
<reference evidence="8" key="1">
    <citation type="submission" date="2023-06" db="EMBL/GenBank/DDBJ databases">
        <title>Genome-scale phylogeny and comparative genomics of the fungal order Sordariales.</title>
        <authorList>
            <consortium name="Lawrence Berkeley National Laboratory"/>
            <person name="Hensen N."/>
            <person name="Bonometti L."/>
            <person name="Westerberg I."/>
            <person name="Brannstrom I.O."/>
            <person name="Guillou S."/>
            <person name="Cros-Aarteil S."/>
            <person name="Calhoun S."/>
            <person name="Haridas S."/>
            <person name="Kuo A."/>
            <person name="Mondo S."/>
            <person name="Pangilinan J."/>
            <person name="Riley R."/>
            <person name="Labutti K."/>
            <person name="Andreopoulos B."/>
            <person name="Lipzen A."/>
            <person name="Chen C."/>
            <person name="Yanf M."/>
            <person name="Daum C."/>
            <person name="Ng V."/>
            <person name="Clum A."/>
            <person name="Steindorff A."/>
            <person name="Ohm R."/>
            <person name="Martin F."/>
            <person name="Silar P."/>
            <person name="Natvig D."/>
            <person name="Lalanne C."/>
            <person name="Gautier V."/>
            <person name="Ament-Velasquez S.L."/>
            <person name="Kruys A."/>
            <person name="Hutchinson M.I."/>
            <person name="Powell A.J."/>
            <person name="Barry K."/>
            <person name="Miller A.N."/>
            <person name="Grigoriev I.V."/>
            <person name="Debuchy R."/>
            <person name="Gladieux P."/>
            <person name="Thoren M.H."/>
            <person name="Johannesson H."/>
        </authorList>
    </citation>
    <scope>NUCLEOTIDE SEQUENCE</scope>
    <source>
        <strain evidence="8">CBS 606.72</strain>
    </source>
</reference>
<dbReference type="Gene3D" id="1.10.630.10">
    <property type="entry name" value="Cytochrome P450"/>
    <property type="match status" value="1"/>
</dbReference>
<evidence type="ECO:0000256" key="6">
    <source>
        <dbReference type="ARBA" id="ARBA00023033"/>
    </source>
</evidence>
<dbReference type="EMBL" id="JAULSU010000007">
    <property type="protein sequence ID" value="KAK0612114.1"/>
    <property type="molecule type" value="Genomic_DNA"/>
</dbReference>